<gene>
    <name evidence="4" type="ORF">H9863_07170</name>
</gene>
<dbReference type="PANTHER" id="PTHR42901">
    <property type="entry name" value="ALCOHOL DEHYDROGENASE"/>
    <property type="match status" value="1"/>
</dbReference>
<dbReference type="FunFam" id="3.40.50.720:FF:000047">
    <property type="entry name" value="NADP-dependent L-serine/L-allo-threonine dehydrogenase"/>
    <property type="match status" value="1"/>
</dbReference>
<dbReference type="AlphaFoldDB" id="A0A9D2ABN9"/>
<dbReference type="Proteomes" id="UP000824202">
    <property type="component" value="Unassembled WGS sequence"/>
</dbReference>
<reference evidence="4" key="1">
    <citation type="journal article" date="2021" name="PeerJ">
        <title>Extensive microbial diversity within the chicken gut microbiome revealed by metagenomics and culture.</title>
        <authorList>
            <person name="Gilroy R."/>
            <person name="Ravi A."/>
            <person name="Getino M."/>
            <person name="Pursley I."/>
            <person name="Horton D.L."/>
            <person name="Alikhan N.F."/>
            <person name="Baker D."/>
            <person name="Gharbi K."/>
            <person name="Hall N."/>
            <person name="Watson M."/>
            <person name="Adriaenssens E.M."/>
            <person name="Foster-Nyarko E."/>
            <person name="Jarju S."/>
            <person name="Secka A."/>
            <person name="Antonio M."/>
            <person name="Oren A."/>
            <person name="Chaudhuri R.R."/>
            <person name="La Ragione R."/>
            <person name="Hildebrand F."/>
            <person name="Pallen M.J."/>
        </authorList>
    </citation>
    <scope>NUCLEOTIDE SEQUENCE</scope>
    <source>
        <strain evidence="4">23274</strain>
    </source>
</reference>
<evidence type="ECO:0000256" key="1">
    <source>
        <dbReference type="ARBA" id="ARBA00006484"/>
    </source>
</evidence>
<comment type="caution">
    <text evidence="4">The sequence shown here is derived from an EMBL/GenBank/DDBJ whole genome shotgun (WGS) entry which is preliminary data.</text>
</comment>
<dbReference type="EMBL" id="DXFT01000139">
    <property type="protein sequence ID" value="HIX03878.1"/>
    <property type="molecule type" value="Genomic_DNA"/>
</dbReference>
<sequence length="251" mass="27429">MNKIAFITGATSGIGQATALKAAEAGFDLIITGRRKERLEQLAKEIHEKNADVLPLNFDVRQAEQVRQAIDNLEGKWRNIDVLVNNAGLAVGVSPIQDGILDDWERMIDTNIKGLLYTTRAIAPLMIARHTGHIVNIASIAGKEVYPGGNVYCATKHAVDALSKAMRTDMLKHNIKVTNIAPGMVETEFSIVRYKGDTEAAANVYKGMTPLTNEDIADTILFAITRPAHVCLNDIVIMPTAQANSRDVLRQ</sequence>
<dbReference type="Gene3D" id="3.40.50.720">
    <property type="entry name" value="NAD(P)-binding Rossmann-like Domain"/>
    <property type="match status" value="1"/>
</dbReference>
<dbReference type="PIRSF" id="PIRSF000126">
    <property type="entry name" value="11-beta-HSD1"/>
    <property type="match status" value="1"/>
</dbReference>
<dbReference type="InterPro" id="IPR036291">
    <property type="entry name" value="NAD(P)-bd_dom_sf"/>
</dbReference>
<evidence type="ECO:0000313" key="4">
    <source>
        <dbReference type="EMBL" id="HIX03878.1"/>
    </source>
</evidence>
<evidence type="ECO:0000256" key="3">
    <source>
        <dbReference type="RuleBase" id="RU000363"/>
    </source>
</evidence>
<dbReference type="Pfam" id="PF00106">
    <property type="entry name" value="adh_short"/>
    <property type="match status" value="1"/>
</dbReference>
<reference evidence="4" key="2">
    <citation type="submission" date="2021-04" db="EMBL/GenBank/DDBJ databases">
        <authorList>
            <person name="Gilroy R."/>
        </authorList>
    </citation>
    <scope>NUCLEOTIDE SEQUENCE</scope>
    <source>
        <strain evidence="4">23274</strain>
    </source>
</reference>
<dbReference type="InterPro" id="IPR020904">
    <property type="entry name" value="Sc_DH/Rdtase_CS"/>
</dbReference>
<evidence type="ECO:0000313" key="5">
    <source>
        <dbReference type="Proteomes" id="UP000824202"/>
    </source>
</evidence>
<proteinExistence type="inferred from homology"/>
<keyword evidence="2" id="KW-0560">Oxidoreductase</keyword>
<dbReference type="SUPFAM" id="SSF51735">
    <property type="entry name" value="NAD(P)-binding Rossmann-fold domains"/>
    <property type="match status" value="1"/>
</dbReference>
<dbReference type="PRINTS" id="PR00081">
    <property type="entry name" value="GDHRDH"/>
</dbReference>
<dbReference type="PRINTS" id="PR00080">
    <property type="entry name" value="SDRFAMILY"/>
</dbReference>
<dbReference type="GO" id="GO:0016616">
    <property type="term" value="F:oxidoreductase activity, acting on the CH-OH group of donors, NAD or NADP as acceptor"/>
    <property type="evidence" value="ECO:0007669"/>
    <property type="project" value="UniProtKB-ARBA"/>
</dbReference>
<evidence type="ECO:0000256" key="2">
    <source>
        <dbReference type="ARBA" id="ARBA00023002"/>
    </source>
</evidence>
<protein>
    <submittedName>
        <fullName evidence="4">SDR family NAD(P)-dependent oxidoreductase</fullName>
    </submittedName>
</protein>
<name>A0A9D2ABN9_9BACT</name>
<organism evidence="4 5">
    <name type="scientific">Candidatus Odoribacter faecigallinarum</name>
    <dbReference type="NCBI Taxonomy" id="2838706"/>
    <lineage>
        <taxon>Bacteria</taxon>
        <taxon>Pseudomonadati</taxon>
        <taxon>Bacteroidota</taxon>
        <taxon>Bacteroidia</taxon>
        <taxon>Bacteroidales</taxon>
        <taxon>Odoribacteraceae</taxon>
        <taxon>Odoribacter</taxon>
    </lineage>
</organism>
<dbReference type="PANTHER" id="PTHR42901:SF1">
    <property type="entry name" value="ALCOHOL DEHYDROGENASE"/>
    <property type="match status" value="1"/>
</dbReference>
<dbReference type="InterPro" id="IPR002347">
    <property type="entry name" value="SDR_fam"/>
</dbReference>
<accession>A0A9D2ABN9</accession>
<dbReference type="PROSITE" id="PS00061">
    <property type="entry name" value="ADH_SHORT"/>
    <property type="match status" value="1"/>
</dbReference>
<comment type="similarity">
    <text evidence="1 3">Belongs to the short-chain dehydrogenases/reductases (SDR) family.</text>
</comment>